<comment type="similarity">
    <text evidence="1">Belongs to the glycosyl hydrolase 2 family.</text>
</comment>
<dbReference type="NCBIfam" id="NF041462">
    <property type="entry name" value="GalA"/>
    <property type="match status" value="1"/>
</dbReference>
<dbReference type="Gene3D" id="3.20.20.80">
    <property type="entry name" value="Glycosidases"/>
    <property type="match status" value="1"/>
</dbReference>
<protein>
    <submittedName>
        <fullName evidence="8">Beta-galactosidase GalA</fullName>
    </submittedName>
</protein>
<reference evidence="8 9" key="1">
    <citation type="submission" date="2024-09" db="EMBL/GenBank/DDBJ databases">
        <authorList>
            <person name="Sun Q."/>
            <person name="Mori K."/>
        </authorList>
    </citation>
    <scope>NUCLEOTIDE SEQUENCE [LARGE SCALE GENOMIC DNA]</scope>
    <source>
        <strain evidence="8 9">CICC 11035S</strain>
    </source>
</reference>
<dbReference type="InterPro" id="IPR008979">
    <property type="entry name" value="Galactose-bd-like_sf"/>
</dbReference>
<dbReference type="PANTHER" id="PTHR42732">
    <property type="entry name" value="BETA-GALACTOSIDASE"/>
    <property type="match status" value="1"/>
</dbReference>
<dbReference type="SUPFAM" id="SSF49303">
    <property type="entry name" value="beta-Galactosidase/glucuronidase domain"/>
    <property type="match status" value="1"/>
</dbReference>
<dbReference type="PROSITE" id="PS51318">
    <property type="entry name" value="TAT"/>
    <property type="match status" value="1"/>
</dbReference>
<keyword evidence="9" id="KW-1185">Reference proteome</keyword>
<dbReference type="InterPro" id="IPR032311">
    <property type="entry name" value="DUF4982"/>
</dbReference>
<evidence type="ECO:0000256" key="3">
    <source>
        <dbReference type="ARBA" id="ARBA00023295"/>
    </source>
</evidence>
<dbReference type="Proteomes" id="UP001589858">
    <property type="component" value="Unassembled WGS sequence"/>
</dbReference>
<evidence type="ECO:0000256" key="1">
    <source>
        <dbReference type="ARBA" id="ARBA00007401"/>
    </source>
</evidence>
<keyword evidence="2" id="KW-0378">Hydrolase</keyword>
<name>A0ABV6SFL9_9SPHN</name>
<feature type="domain" description="DUF4982" evidence="6">
    <location>
        <begin position="662"/>
        <end position="717"/>
    </location>
</feature>
<dbReference type="Gene3D" id="2.60.120.260">
    <property type="entry name" value="Galactose-binding domain-like"/>
    <property type="match status" value="1"/>
</dbReference>
<gene>
    <name evidence="8" type="primary">galA</name>
    <name evidence="8" type="ORF">ACFFF8_23160</name>
</gene>
<evidence type="ECO:0000256" key="2">
    <source>
        <dbReference type="ARBA" id="ARBA00022801"/>
    </source>
</evidence>
<dbReference type="EMBL" id="JBHLTM010000086">
    <property type="protein sequence ID" value="MFC0687492.1"/>
    <property type="molecule type" value="Genomic_DNA"/>
</dbReference>
<dbReference type="InterPro" id="IPR017853">
    <property type="entry name" value="GH"/>
</dbReference>
<dbReference type="InterPro" id="IPR006102">
    <property type="entry name" value="Ig-like_GH2"/>
</dbReference>
<dbReference type="InterPro" id="IPR013783">
    <property type="entry name" value="Ig-like_fold"/>
</dbReference>
<dbReference type="InterPro" id="IPR048230">
    <property type="entry name" value="GalA-like"/>
</dbReference>
<organism evidence="8 9">
    <name type="scientific">Novosphingobium clariflavum</name>
    <dbReference type="NCBI Taxonomy" id="2029884"/>
    <lineage>
        <taxon>Bacteria</taxon>
        <taxon>Pseudomonadati</taxon>
        <taxon>Pseudomonadota</taxon>
        <taxon>Alphaproteobacteria</taxon>
        <taxon>Sphingomonadales</taxon>
        <taxon>Sphingomonadaceae</taxon>
        <taxon>Novosphingobium</taxon>
    </lineage>
</organism>
<evidence type="ECO:0000313" key="8">
    <source>
        <dbReference type="EMBL" id="MFC0687492.1"/>
    </source>
</evidence>
<evidence type="ECO:0000259" key="4">
    <source>
        <dbReference type="Pfam" id="PF00703"/>
    </source>
</evidence>
<dbReference type="InterPro" id="IPR051913">
    <property type="entry name" value="GH2_Domain-Containing"/>
</dbReference>
<dbReference type="SUPFAM" id="SSF51445">
    <property type="entry name" value="(Trans)glycosidases"/>
    <property type="match status" value="1"/>
</dbReference>
<feature type="domain" description="Glycoside hydrolase family 2 catalytic" evidence="5">
    <location>
        <begin position="368"/>
        <end position="611"/>
    </location>
</feature>
<dbReference type="Pfam" id="PF18565">
    <property type="entry name" value="Glyco_hydro2_C5"/>
    <property type="match status" value="1"/>
</dbReference>
<sequence length="843" mass="90955">MTDSPQIVRPRILTTDRRKAMALGVAGLAATTLPQVAAARAEEATAPASASPRRTWLLDRGWRFHMGHAADMTKDFDWGINQRTYAKPGLVTSPAAVADFDESAWSHVSVPHDWAVDLPFAPPAAPAPEDKADAVAAHGFKAIGRAFPENSVGWYRLRLPVGGGDKGRAIWLEFDGVFRACKVFVNGFEAGGSESGYAPFKVDIADFLDYEGGPNQLALRVDASLGEGWFYEGAGIYRNVHLVSADAAHVPQWGTCVRSEIDAAGARVSLATTLANHSEGALAVTLRQSVRDDAGREVARAADRQVELAPLGRTETAQDTHIAAPQLWSPASPVLYTLITEVLRDGAVVDRTETPFGIRTVTFDAVKGFTINGQNVKLMGVCNHQDHAGVGTAIPDALHAWRVDRSIEMGVNSWRSAHNPAAQALLDICDRKGMMMIAETRLNTTNPEAMDELERMILSSRNHPSVILWSVGNEEGHQGSERGRRISAELVARCKALDPTRLTTQAMDTGWDGGAAEAVDVVGFNYRTDKIPAWHQRHPNKPVIGTETGSTVSTRGAYENDAARHIVKAYDTEHPWWASTAEEWWTIVANAPYIAGGFIWTGFDYRGEPTPYPAFPSVASYFGAMDSCGFAKDNYYYYRAWWRPDQPLVHLLPHWNWAGREGQPIPVWAHGNCEEIELLLNGKSLGRKAMPRNGHLEWQVPYAPGKLEARGYNGGRLAAQDTRVTAGAPAKLRVTADRKRYSAAIADAAMLRVEVLDKAGNLVPTADSALNFTVSGPGKIIGLGNGNPTSTEPDKGAARKAFNGLAQAIVQGTGQSSGAGGAVRVTVSGAGLASAAVDLSFYS</sequence>
<feature type="domain" description="Glycoside hydrolase family 2 immunoglobulin-like beta-sandwich" evidence="4">
    <location>
        <begin position="257"/>
        <end position="359"/>
    </location>
</feature>
<evidence type="ECO:0000259" key="6">
    <source>
        <dbReference type="Pfam" id="PF16355"/>
    </source>
</evidence>
<dbReference type="InterPro" id="IPR040605">
    <property type="entry name" value="Glyco_hydro2_dom5"/>
</dbReference>
<dbReference type="Gene3D" id="2.60.40.10">
    <property type="entry name" value="Immunoglobulins"/>
    <property type="match status" value="3"/>
</dbReference>
<dbReference type="InterPro" id="IPR036156">
    <property type="entry name" value="Beta-gal/glucu_dom_sf"/>
</dbReference>
<feature type="domain" description="Glycoside hydrolase family 2" evidence="7">
    <location>
        <begin position="732"/>
        <end position="837"/>
    </location>
</feature>
<dbReference type="InterPro" id="IPR006103">
    <property type="entry name" value="Glyco_hydro_2_cat"/>
</dbReference>
<evidence type="ECO:0000259" key="5">
    <source>
        <dbReference type="Pfam" id="PF02836"/>
    </source>
</evidence>
<keyword evidence="3" id="KW-0326">Glycosidase</keyword>
<dbReference type="RefSeq" id="WP_267220938.1">
    <property type="nucleotide sequence ID" value="NZ_JAPCWC010000008.1"/>
</dbReference>
<accession>A0ABV6SFL9</accession>
<dbReference type="SUPFAM" id="SSF49785">
    <property type="entry name" value="Galactose-binding domain-like"/>
    <property type="match status" value="1"/>
</dbReference>
<evidence type="ECO:0000259" key="7">
    <source>
        <dbReference type="Pfam" id="PF18565"/>
    </source>
</evidence>
<dbReference type="Pfam" id="PF16355">
    <property type="entry name" value="DUF4982"/>
    <property type="match status" value="1"/>
</dbReference>
<dbReference type="InterPro" id="IPR006311">
    <property type="entry name" value="TAT_signal"/>
</dbReference>
<proteinExistence type="inferred from homology"/>
<evidence type="ECO:0000313" key="9">
    <source>
        <dbReference type="Proteomes" id="UP001589858"/>
    </source>
</evidence>
<dbReference type="PANTHER" id="PTHR42732:SF1">
    <property type="entry name" value="BETA-MANNOSIDASE"/>
    <property type="match status" value="1"/>
</dbReference>
<comment type="caution">
    <text evidence="8">The sequence shown here is derived from an EMBL/GenBank/DDBJ whole genome shotgun (WGS) entry which is preliminary data.</text>
</comment>
<dbReference type="Pfam" id="PF02836">
    <property type="entry name" value="Glyco_hydro_2_C"/>
    <property type="match status" value="1"/>
</dbReference>
<dbReference type="Pfam" id="PF00703">
    <property type="entry name" value="Glyco_hydro_2"/>
    <property type="match status" value="1"/>
</dbReference>